<dbReference type="PANTHER" id="PTHR24082:SF283">
    <property type="entry name" value="NUCLEAR HORMONE RECEPTOR HR96"/>
    <property type="match status" value="1"/>
</dbReference>
<dbReference type="InterPro" id="IPR001628">
    <property type="entry name" value="Znf_hrmn_rcpt"/>
</dbReference>
<evidence type="ECO:0000256" key="2">
    <source>
        <dbReference type="ARBA" id="ARBA00022771"/>
    </source>
</evidence>
<dbReference type="EMBL" id="VCGU01000008">
    <property type="protein sequence ID" value="TRY72664.1"/>
    <property type="molecule type" value="Genomic_DNA"/>
</dbReference>
<dbReference type="PRINTS" id="PR00047">
    <property type="entry name" value="STROIDFINGER"/>
</dbReference>
<dbReference type="PROSITE" id="PS51030">
    <property type="entry name" value="NUCLEAR_REC_DBD_2"/>
    <property type="match status" value="1"/>
</dbReference>
<feature type="domain" description="Nuclear receptor" evidence="10">
    <location>
        <begin position="113"/>
        <end position="191"/>
    </location>
</feature>
<dbReference type="InterPro" id="IPR013088">
    <property type="entry name" value="Znf_NHR/GATA"/>
</dbReference>
<keyword evidence="6" id="KW-0804">Transcription</keyword>
<dbReference type="GO" id="GO:0000122">
    <property type="term" value="P:negative regulation of transcription by RNA polymerase II"/>
    <property type="evidence" value="ECO:0007669"/>
    <property type="project" value="TreeGrafter"/>
</dbReference>
<dbReference type="GO" id="GO:0008270">
    <property type="term" value="F:zinc ion binding"/>
    <property type="evidence" value="ECO:0007669"/>
    <property type="project" value="UniProtKB-KW"/>
</dbReference>
<dbReference type="GO" id="GO:0045944">
    <property type="term" value="P:positive regulation of transcription by RNA polymerase II"/>
    <property type="evidence" value="ECO:0007669"/>
    <property type="project" value="TreeGrafter"/>
</dbReference>
<dbReference type="InterPro" id="IPR035500">
    <property type="entry name" value="NHR-like_dom_sf"/>
</dbReference>
<dbReference type="GO" id="GO:0030154">
    <property type="term" value="P:cell differentiation"/>
    <property type="evidence" value="ECO:0007669"/>
    <property type="project" value="TreeGrafter"/>
</dbReference>
<dbReference type="SUPFAM" id="SSF48508">
    <property type="entry name" value="Nuclear receptor ligand-binding domain"/>
    <property type="match status" value="1"/>
</dbReference>
<keyword evidence="12" id="KW-1185">Reference proteome</keyword>
<evidence type="ECO:0000256" key="8">
    <source>
        <dbReference type="ARBA" id="ARBA00023242"/>
    </source>
</evidence>
<evidence type="ECO:0000256" key="7">
    <source>
        <dbReference type="ARBA" id="ARBA00023170"/>
    </source>
</evidence>
<evidence type="ECO:0000259" key="10">
    <source>
        <dbReference type="PROSITE" id="PS51030"/>
    </source>
</evidence>
<dbReference type="SUPFAM" id="SSF57716">
    <property type="entry name" value="Glucocorticoid receptor-like (DNA-binding domain)"/>
    <property type="match status" value="1"/>
</dbReference>
<proteinExistence type="predicted"/>
<evidence type="ECO:0000256" key="5">
    <source>
        <dbReference type="ARBA" id="ARBA00023125"/>
    </source>
</evidence>
<dbReference type="STRING" id="6832.A0A553P4P1"/>
<protein>
    <recommendedName>
        <fullName evidence="10">Nuclear receptor domain-containing protein</fullName>
    </recommendedName>
</protein>
<dbReference type="OrthoDB" id="6360888at2759"/>
<keyword evidence="2" id="KW-0863">Zinc-finger</keyword>
<keyword evidence="5" id="KW-0238">DNA-binding</keyword>
<dbReference type="GO" id="GO:0004879">
    <property type="term" value="F:nuclear receptor activity"/>
    <property type="evidence" value="ECO:0007669"/>
    <property type="project" value="TreeGrafter"/>
</dbReference>
<dbReference type="SMART" id="SM00399">
    <property type="entry name" value="ZnF_C4"/>
    <property type="match status" value="1"/>
</dbReference>
<dbReference type="Proteomes" id="UP000318571">
    <property type="component" value="Chromosome 7"/>
</dbReference>
<evidence type="ECO:0000256" key="3">
    <source>
        <dbReference type="ARBA" id="ARBA00022833"/>
    </source>
</evidence>
<keyword evidence="8" id="KW-0539">Nucleus</keyword>
<dbReference type="Pfam" id="PF00105">
    <property type="entry name" value="zf-C4"/>
    <property type="match status" value="1"/>
</dbReference>
<dbReference type="AlphaFoldDB" id="A0A553P4P1"/>
<comment type="caution">
    <text evidence="11">The sequence shown here is derived from an EMBL/GenBank/DDBJ whole genome shotgun (WGS) entry which is preliminary data.</text>
</comment>
<keyword evidence="3" id="KW-0862">Zinc</keyword>
<feature type="compositionally biased region" description="Low complexity" evidence="9">
    <location>
        <begin position="67"/>
        <end position="78"/>
    </location>
</feature>
<keyword evidence="1" id="KW-0479">Metal-binding</keyword>
<evidence type="ECO:0000256" key="4">
    <source>
        <dbReference type="ARBA" id="ARBA00023015"/>
    </source>
</evidence>
<evidence type="ECO:0000313" key="12">
    <source>
        <dbReference type="Proteomes" id="UP000318571"/>
    </source>
</evidence>
<dbReference type="Gene3D" id="1.10.565.10">
    <property type="entry name" value="Retinoid X Receptor"/>
    <property type="match status" value="1"/>
</dbReference>
<dbReference type="PANTHER" id="PTHR24082">
    <property type="entry name" value="NUCLEAR HORMONE RECEPTOR"/>
    <property type="match status" value="1"/>
</dbReference>
<organism evidence="11 12">
    <name type="scientific">Tigriopus californicus</name>
    <name type="common">Marine copepod</name>
    <dbReference type="NCBI Taxonomy" id="6832"/>
    <lineage>
        <taxon>Eukaryota</taxon>
        <taxon>Metazoa</taxon>
        <taxon>Ecdysozoa</taxon>
        <taxon>Arthropoda</taxon>
        <taxon>Crustacea</taxon>
        <taxon>Multicrustacea</taxon>
        <taxon>Hexanauplia</taxon>
        <taxon>Copepoda</taxon>
        <taxon>Harpacticoida</taxon>
        <taxon>Harpacticidae</taxon>
        <taxon>Tigriopus</taxon>
    </lineage>
</organism>
<evidence type="ECO:0000256" key="1">
    <source>
        <dbReference type="ARBA" id="ARBA00022723"/>
    </source>
</evidence>
<gene>
    <name evidence="11" type="ORF">TCAL_10874</name>
</gene>
<reference evidence="11 12" key="1">
    <citation type="journal article" date="2018" name="Nat. Ecol. Evol.">
        <title>Genomic signatures of mitonuclear coevolution across populations of Tigriopus californicus.</title>
        <authorList>
            <person name="Barreto F.S."/>
            <person name="Watson E.T."/>
            <person name="Lima T.G."/>
            <person name="Willett C.S."/>
            <person name="Edmands S."/>
            <person name="Li W."/>
            <person name="Burton R.S."/>
        </authorList>
    </citation>
    <scope>NUCLEOTIDE SEQUENCE [LARGE SCALE GENOMIC DNA]</scope>
    <source>
        <strain evidence="11 12">San Diego</strain>
    </source>
</reference>
<sequence>MDTLFQRDELDILLNEILSDGSSPFSEESVVLTDVLDTTKRAMDPDYDVETTDLQDLIDQISEEELSVGSSKTSNNSSIPCQSKQIGKPEDSSDSSDATGSPNPSKSPSNNNHLQCPVCGHLSGKHSYYGAQVCFSCRSFFRRSTINSTAQEFGCKNDQNCEIDSKSWKSCKFCRYQKCLSAGMKPNWVLNDEDRTRRNAKRSQIRKARDINVLPLKVVLEQQWTTDEENQIRAVRDDSFLKLAVALAQFYENNPTILDQFVDCVHNWTAFDSVLVAYIRRFICTEMMKSFSGLLALKDLSPVDRFLLLSHNYSMWVSFEEAVQFRNYHEAEKSQQTFLMCLQSVKSSSDPDAKVNVDMLQTVWAKFTIHDNVRFLDRLNDLVQDQSSRKRRTKLITSIQSWPRIGLQGLSDDIMLTLMMMILLCCPDSLHLQSEGSVSQIQNQYCYMLYRYTNFKYPGQAHSKLGEGMDIVSKVREVTTIGETALNDKINRS</sequence>
<keyword evidence="7" id="KW-0675">Receptor</keyword>
<accession>A0A553P4P1</accession>
<feature type="region of interest" description="Disordered" evidence="9">
    <location>
        <begin position="65"/>
        <end position="112"/>
    </location>
</feature>
<evidence type="ECO:0000313" key="11">
    <source>
        <dbReference type="EMBL" id="TRY72664.1"/>
    </source>
</evidence>
<feature type="compositionally biased region" description="Low complexity" evidence="9">
    <location>
        <begin position="101"/>
        <end position="112"/>
    </location>
</feature>
<dbReference type="Gene3D" id="3.30.50.10">
    <property type="entry name" value="Erythroid Transcription Factor GATA-1, subunit A"/>
    <property type="match status" value="1"/>
</dbReference>
<evidence type="ECO:0000256" key="9">
    <source>
        <dbReference type="SAM" id="MobiDB-lite"/>
    </source>
</evidence>
<name>A0A553P4P1_TIGCA</name>
<dbReference type="InterPro" id="IPR050234">
    <property type="entry name" value="Nuclear_hormone_rcpt_NR1"/>
</dbReference>
<keyword evidence="4" id="KW-0805">Transcription regulation</keyword>
<evidence type="ECO:0000256" key="6">
    <source>
        <dbReference type="ARBA" id="ARBA00023163"/>
    </source>
</evidence>
<dbReference type="GO" id="GO:0000978">
    <property type="term" value="F:RNA polymerase II cis-regulatory region sequence-specific DNA binding"/>
    <property type="evidence" value="ECO:0007669"/>
    <property type="project" value="TreeGrafter"/>
</dbReference>
<dbReference type="PROSITE" id="PS00031">
    <property type="entry name" value="NUCLEAR_REC_DBD_1"/>
    <property type="match status" value="1"/>
</dbReference>